<dbReference type="Pfam" id="PF14234">
    <property type="entry name" value="DUF4336"/>
    <property type="match status" value="2"/>
</dbReference>
<dbReference type="InterPro" id="IPR022775">
    <property type="entry name" value="AP_mu_sigma_su"/>
</dbReference>
<name>A0ABP1FY57_9CHLO</name>
<reference evidence="2 3" key="1">
    <citation type="submission" date="2024-06" db="EMBL/GenBank/DDBJ databases">
        <authorList>
            <person name="Kraege A."/>
            <person name="Thomma B."/>
        </authorList>
    </citation>
    <scope>NUCLEOTIDE SEQUENCE [LARGE SCALE GENOMIC DNA]</scope>
</reference>
<keyword evidence="3" id="KW-1185">Reference proteome</keyword>
<evidence type="ECO:0000259" key="1">
    <source>
        <dbReference type="Pfam" id="PF01217"/>
    </source>
</evidence>
<dbReference type="EMBL" id="CAXHTA020000011">
    <property type="protein sequence ID" value="CAL5224815.1"/>
    <property type="molecule type" value="Genomic_DNA"/>
</dbReference>
<evidence type="ECO:0000313" key="3">
    <source>
        <dbReference type="Proteomes" id="UP001497392"/>
    </source>
</evidence>
<dbReference type="InterPro" id="IPR011012">
    <property type="entry name" value="Longin-like_dom_sf"/>
</dbReference>
<sequence length="608" mass="68598">MLDIVDPTVPLVKNMLLLDSDGKRIAVKYYGNDWPTVSSQANYEKSVFSKTNRTIARSEAEITMFDDVIVVYKFIGDLMFFVTGSQDENELILYQVLQGFYEAISLLLRNAVEKKTVLENLDLVLLVMDETVDGGVILETDATTIAGRVAMRGPDDQMSISEQTLSKAFASAKEQIARQRGFQCAAEANKAPSQLEEVAKRVAREQPDDDGRVIEGRTLSGPEARHGRYWPFITGFPFPLGPILTRQTVRHEVVPDTIWTFDQEQTFALTNVSTVVRMTVVKLKSGGLFVYAPIAPTRECMDLLLELDRPVRYIVLTTHAYEHKVFVPSFQRRFPLAQVYYSPKQWAFPLPLPLPLLGIFGAKQLPPSGGSFPWSDELEHACLAEFIGAAPYSEAVFYHKASKTLLVTDAVVYISSDPPEVINRAKLERAGKDNLFVKTLYGKDKPMIPQSIEEQQRIGWARMSLLVLYFSPDHLRNASNFEAVSNKLICSPVTQILVFTKIPGAVREWVDLICKWDFKRVISAHFNSPADATPADFRKAFDFVYRMNPADDAEEKRPLFQSWVGKLRELPENAKISSVRFPEGDVRALQTLDSLIRASGFVYRKPKY</sequence>
<dbReference type="InterPro" id="IPR025638">
    <property type="entry name" value="DUF4336"/>
</dbReference>
<accession>A0ABP1FY57</accession>
<dbReference type="PANTHER" id="PTHR33835:SF2">
    <property type="entry name" value="LYSINE-TRNA LIGASE"/>
    <property type="match status" value="1"/>
</dbReference>
<dbReference type="Proteomes" id="UP001497392">
    <property type="component" value="Unassembled WGS sequence"/>
</dbReference>
<dbReference type="Gene3D" id="3.30.450.60">
    <property type="match status" value="1"/>
</dbReference>
<evidence type="ECO:0000313" key="2">
    <source>
        <dbReference type="EMBL" id="CAL5224815.1"/>
    </source>
</evidence>
<comment type="caution">
    <text evidence="2">The sequence shown here is derived from an EMBL/GenBank/DDBJ whole genome shotgun (WGS) entry which is preliminary data.</text>
</comment>
<proteinExistence type="predicted"/>
<dbReference type="SUPFAM" id="SSF64356">
    <property type="entry name" value="SNARE-like"/>
    <property type="match status" value="1"/>
</dbReference>
<dbReference type="Pfam" id="PF01217">
    <property type="entry name" value="Clat_adaptor_s"/>
    <property type="match status" value="1"/>
</dbReference>
<protein>
    <submittedName>
        <fullName evidence="2">G7564 protein</fullName>
    </submittedName>
</protein>
<feature type="domain" description="AP complex mu/sigma subunit" evidence="1">
    <location>
        <begin position="12"/>
        <end position="153"/>
    </location>
</feature>
<organism evidence="2 3">
    <name type="scientific">Coccomyxa viridis</name>
    <dbReference type="NCBI Taxonomy" id="1274662"/>
    <lineage>
        <taxon>Eukaryota</taxon>
        <taxon>Viridiplantae</taxon>
        <taxon>Chlorophyta</taxon>
        <taxon>core chlorophytes</taxon>
        <taxon>Trebouxiophyceae</taxon>
        <taxon>Trebouxiophyceae incertae sedis</taxon>
        <taxon>Coccomyxaceae</taxon>
        <taxon>Coccomyxa</taxon>
    </lineage>
</organism>
<dbReference type="PANTHER" id="PTHR33835">
    <property type="entry name" value="YALI0C07656P"/>
    <property type="match status" value="1"/>
</dbReference>
<dbReference type="CDD" id="cd14829">
    <property type="entry name" value="Zeta-COP"/>
    <property type="match status" value="1"/>
</dbReference>
<gene>
    <name evidence="2" type="primary">g7564</name>
    <name evidence="2" type="ORF">VP750_LOCUS6474</name>
</gene>